<evidence type="ECO:0000256" key="7">
    <source>
        <dbReference type="ARBA" id="ARBA00022692"/>
    </source>
</evidence>
<feature type="domain" description="ABC transmembrane type-1" evidence="12">
    <location>
        <begin position="49"/>
        <end position="239"/>
    </location>
</feature>
<comment type="caution">
    <text evidence="13">The sequence shown here is derived from an EMBL/GenBank/DDBJ whole genome shotgun (WGS) entry which is preliminary data.</text>
</comment>
<dbReference type="EMBL" id="JACIET010000002">
    <property type="protein sequence ID" value="MBB4014363.1"/>
    <property type="molecule type" value="Genomic_DNA"/>
</dbReference>
<protein>
    <recommendedName>
        <fullName evidence="4">Putative glutamine transport system permease protein GlnP</fullName>
    </recommendedName>
</protein>
<evidence type="ECO:0000256" key="5">
    <source>
        <dbReference type="ARBA" id="ARBA00022448"/>
    </source>
</evidence>
<dbReference type="Pfam" id="PF00528">
    <property type="entry name" value="BPD_transp_1"/>
    <property type="match status" value="1"/>
</dbReference>
<keyword evidence="6" id="KW-1003">Cell membrane</keyword>
<keyword evidence="7 11" id="KW-0812">Transmembrane</keyword>
<dbReference type="FunFam" id="1.10.3720.10:FF:000033">
    <property type="entry name" value="Polar amino acid ABC transporter permease"/>
    <property type="match status" value="1"/>
</dbReference>
<dbReference type="InterPro" id="IPR035906">
    <property type="entry name" value="MetI-like_sf"/>
</dbReference>
<evidence type="ECO:0000256" key="2">
    <source>
        <dbReference type="ARBA" id="ARBA00004429"/>
    </source>
</evidence>
<evidence type="ECO:0000256" key="4">
    <source>
        <dbReference type="ARBA" id="ARBA00016506"/>
    </source>
</evidence>
<dbReference type="Proteomes" id="UP000561045">
    <property type="component" value="Unassembled WGS sequence"/>
</dbReference>
<evidence type="ECO:0000259" key="12">
    <source>
        <dbReference type="PROSITE" id="PS50928"/>
    </source>
</evidence>
<keyword evidence="9 11" id="KW-1133">Transmembrane helix</keyword>
<evidence type="ECO:0000313" key="14">
    <source>
        <dbReference type="Proteomes" id="UP000561045"/>
    </source>
</evidence>
<reference evidence="13 14" key="1">
    <citation type="submission" date="2020-08" db="EMBL/GenBank/DDBJ databases">
        <title>Genomic Encyclopedia of Type Strains, Phase IV (KMG-IV): sequencing the most valuable type-strain genomes for metagenomic binning, comparative biology and taxonomic classification.</title>
        <authorList>
            <person name="Goeker M."/>
        </authorList>
    </citation>
    <scope>NUCLEOTIDE SEQUENCE [LARGE SCALE GENOMIC DNA]</scope>
    <source>
        <strain evidence="13 14">DSM 106739</strain>
    </source>
</reference>
<evidence type="ECO:0000256" key="3">
    <source>
        <dbReference type="ARBA" id="ARBA00010072"/>
    </source>
</evidence>
<comment type="similarity">
    <text evidence="3">Belongs to the binding-protein-dependent transport system permease family. HisMQ subfamily.</text>
</comment>
<evidence type="ECO:0000256" key="11">
    <source>
        <dbReference type="RuleBase" id="RU363032"/>
    </source>
</evidence>
<feature type="transmembrane region" description="Helical" evidence="11">
    <location>
        <begin position="12"/>
        <end position="33"/>
    </location>
</feature>
<evidence type="ECO:0000256" key="6">
    <source>
        <dbReference type="ARBA" id="ARBA00022475"/>
    </source>
</evidence>
<organism evidence="13 14">
    <name type="scientific">Niveibacterium umoris</name>
    <dbReference type="NCBI Taxonomy" id="1193620"/>
    <lineage>
        <taxon>Bacteria</taxon>
        <taxon>Pseudomonadati</taxon>
        <taxon>Pseudomonadota</taxon>
        <taxon>Betaproteobacteria</taxon>
        <taxon>Rhodocyclales</taxon>
        <taxon>Rhodocyclaceae</taxon>
        <taxon>Niveibacterium</taxon>
    </lineage>
</organism>
<dbReference type="NCBIfam" id="TIGR01726">
    <property type="entry name" value="HEQRo_perm_3TM"/>
    <property type="match status" value="1"/>
</dbReference>
<gene>
    <name evidence="13" type="ORF">GGR36_003709</name>
</gene>
<dbReference type="InterPro" id="IPR010065">
    <property type="entry name" value="AA_ABC_transptr_permease_3TM"/>
</dbReference>
<dbReference type="Gene3D" id="1.10.3720.10">
    <property type="entry name" value="MetI-like"/>
    <property type="match status" value="1"/>
</dbReference>
<proteinExistence type="inferred from homology"/>
<dbReference type="PROSITE" id="PS50928">
    <property type="entry name" value="ABC_TM1"/>
    <property type="match status" value="1"/>
</dbReference>
<dbReference type="RefSeq" id="WP_183636296.1">
    <property type="nucleotide sequence ID" value="NZ_BAABLE010000005.1"/>
</dbReference>
<dbReference type="AlphaFoldDB" id="A0A840BP07"/>
<feature type="transmembrane region" description="Helical" evidence="11">
    <location>
        <begin position="87"/>
        <end position="108"/>
    </location>
</feature>
<feature type="transmembrane region" description="Helical" evidence="11">
    <location>
        <begin position="218"/>
        <end position="242"/>
    </location>
</feature>
<dbReference type="InterPro" id="IPR000515">
    <property type="entry name" value="MetI-like"/>
</dbReference>
<dbReference type="GO" id="GO:0006865">
    <property type="term" value="P:amino acid transport"/>
    <property type="evidence" value="ECO:0007669"/>
    <property type="project" value="UniProtKB-KW"/>
</dbReference>
<name>A0A840BP07_9RHOO</name>
<evidence type="ECO:0000256" key="1">
    <source>
        <dbReference type="ARBA" id="ARBA00003159"/>
    </source>
</evidence>
<comment type="function">
    <text evidence="1">Part of the binding-protein-dependent transport system for glutamine; probably responsible for the translocation of the substrate across the membrane.</text>
</comment>
<accession>A0A840BP07</accession>
<evidence type="ECO:0000256" key="8">
    <source>
        <dbReference type="ARBA" id="ARBA00022970"/>
    </source>
</evidence>
<dbReference type="PANTHER" id="PTHR30614:SF20">
    <property type="entry name" value="GLUTAMINE TRANSPORT SYSTEM PERMEASE PROTEIN GLNP"/>
    <property type="match status" value="1"/>
</dbReference>
<evidence type="ECO:0000256" key="10">
    <source>
        <dbReference type="ARBA" id="ARBA00023136"/>
    </source>
</evidence>
<comment type="subcellular location">
    <subcellularLocation>
        <location evidence="2">Cell inner membrane</location>
        <topology evidence="2">Multi-pass membrane protein</topology>
    </subcellularLocation>
    <subcellularLocation>
        <location evidence="11">Cell membrane</location>
        <topology evidence="11">Multi-pass membrane protein</topology>
    </subcellularLocation>
</comment>
<dbReference type="InterPro" id="IPR043429">
    <property type="entry name" value="ArtM/GltK/GlnP/TcyL/YhdX-like"/>
</dbReference>
<keyword evidence="8" id="KW-0029">Amino-acid transport</keyword>
<dbReference type="GO" id="GO:0022857">
    <property type="term" value="F:transmembrane transporter activity"/>
    <property type="evidence" value="ECO:0007669"/>
    <property type="project" value="InterPro"/>
</dbReference>
<dbReference type="GO" id="GO:0043190">
    <property type="term" value="C:ATP-binding cassette (ABC) transporter complex"/>
    <property type="evidence" value="ECO:0007669"/>
    <property type="project" value="InterPro"/>
</dbReference>
<dbReference type="CDD" id="cd06261">
    <property type="entry name" value="TM_PBP2"/>
    <property type="match status" value="1"/>
</dbReference>
<evidence type="ECO:0000313" key="13">
    <source>
        <dbReference type="EMBL" id="MBB4014363.1"/>
    </source>
</evidence>
<evidence type="ECO:0000256" key="9">
    <source>
        <dbReference type="ARBA" id="ARBA00022989"/>
    </source>
</evidence>
<keyword evidence="5 11" id="KW-0813">Transport</keyword>
<keyword evidence="14" id="KW-1185">Reference proteome</keyword>
<dbReference type="SUPFAM" id="SSF161098">
    <property type="entry name" value="MetI-like"/>
    <property type="match status" value="1"/>
</dbReference>
<feature type="transmembrane region" description="Helical" evidence="11">
    <location>
        <begin position="53"/>
        <end position="75"/>
    </location>
</feature>
<dbReference type="PANTHER" id="PTHR30614">
    <property type="entry name" value="MEMBRANE COMPONENT OF AMINO ACID ABC TRANSPORTER"/>
    <property type="match status" value="1"/>
</dbReference>
<sequence length="251" mass="26767">MTSRLKDRDTLVLVGSVLGLGVLLWLMSAPLAMLPAPIGPAADQFSAGALVTIKLTIVSGAAGIVLGVLAALGKLSHLPPARWLADFYVWVIRGTPLLLQILFVYFAFPEISPKLQLDEFWTAVIALSLNVGAYNAEAIRAGINAVPRGQIEAARSLGLSKFYTFWDVTLPQAVRISLPPLASNLIALLKDSSLAYAIGVVELSMVSSRVQASSFQPFPVFLTVAAVYLALTTTFTQFAGALERKLAAGKR</sequence>
<keyword evidence="10 11" id="KW-0472">Membrane</keyword>